<evidence type="ECO:0000313" key="3">
    <source>
        <dbReference type="EMBL" id="TFY97445.1"/>
    </source>
</evidence>
<sequence length="219" mass="23900">MPADTLLRTLEAQLRPAHTALLVVDMQNDFCDADGFLARARAASGRHTIEAEENARIAQRIERLAAAAREGGATVAWLRSLYDFRYLAPAHIVQRKEQEGLCLEGSWGADWFRIRPEPADLVITKHTFSGFHDTELHAQLQARGIRTLVLCGVATNVCVDSTLRHGFFLGYHVVLAQDCVGSGNRAGHEGTLATVRVNFGAVVDSPELIRLLGVHPAAA</sequence>
<dbReference type="Proteomes" id="UP000297564">
    <property type="component" value="Unassembled WGS sequence"/>
</dbReference>
<evidence type="ECO:0000259" key="2">
    <source>
        <dbReference type="Pfam" id="PF00857"/>
    </source>
</evidence>
<dbReference type="RefSeq" id="WP_135286611.1">
    <property type="nucleotide sequence ID" value="NZ_SMLL01000007.1"/>
</dbReference>
<name>A0A4Z0BDQ0_9BURK</name>
<dbReference type="PANTHER" id="PTHR43540:SF6">
    <property type="entry name" value="ISOCHORISMATASE-LIKE DOMAIN-CONTAINING PROTEIN"/>
    <property type="match status" value="1"/>
</dbReference>
<dbReference type="InterPro" id="IPR036380">
    <property type="entry name" value="Isochorismatase-like_sf"/>
</dbReference>
<evidence type="ECO:0000313" key="4">
    <source>
        <dbReference type="Proteomes" id="UP000297564"/>
    </source>
</evidence>
<dbReference type="Gene3D" id="3.40.50.850">
    <property type="entry name" value="Isochorismatase-like"/>
    <property type="match status" value="1"/>
</dbReference>
<comment type="caution">
    <text evidence="3">The sequence shown here is derived from an EMBL/GenBank/DDBJ whole genome shotgun (WGS) entry which is preliminary data.</text>
</comment>
<proteinExistence type="predicted"/>
<reference evidence="3 4" key="1">
    <citation type="submission" date="2019-03" db="EMBL/GenBank/DDBJ databases">
        <title>Ramlibacter rhizophilus CCTCC AB2015357, whole genome shotgun sequence.</title>
        <authorList>
            <person name="Zhang X."/>
            <person name="Feng G."/>
            <person name="Zhu H."/>
        </authorList>
    </citation>
    <scope>NUCLEOTIDE SEQUENCE [LARGE SCALE GENOMIC DNA]</scope>
    <source>
        <strain evidence="3 4">CCTCC AB2015357</strain>
    </source>
</reference>
<dbReference type="EMBL" id="SMLL01000007">
    <property type="protein sequence ID" value="TFY97445.1"/>
    <property type="molecule type" value="Genomic_DNA"/>
</dbReference>
<protein>
    <submittedName>
        <fullName evidence="3">Cysteine hydrolase</fullName>
    </submittedName>
</protein>
<dbReference type="SUPFAM" id="SSF52499">
    <property type="entry name" value="Isochorismatase-like hydrolases"/>
    <property type="match status" value="1"/>
</dbReference>
<feature type="domain" description="Isochorismatase-like" evidence="2">
    <location>
        <begin position="19"/>
        <end position="205"/>
    </location>
</feature>
<evidence type="ECO:0000256" key="1">
    <source>
        <dbReference type="ARBA" id="ARBA00022801"/>
    </source>
</evidence>
<keyword evidence="4" id="KW-1185">Reference proteome</keyword>
<organism evidence="3 4">
    <name type="scientific">Ramlibacter rhizophilus</name>
    <dbReference type="NCBI Taxonomy" id="1781167"/>
    <lineage>
        <taxon>Bacteria</taxon>
        <taxon>Pseudomonadati</taxon>
        <taxon>Pseudomonadota</taxon>
        <taxon>Betaproteobacteria</taxon>
        <taxon>Burkholderiales</taxon>
        <taxon>Comamonadaceae</taxon>
        <taxon>Ramlibacter</taxon>
    </lineage>
</organism>
<dbReference type="Pfam" id="PF00857">
    <property type="entry name" value="Isochorismatase"/>
    <property type="match status" value="1"/>
</dbReference>
<dbReference type="PANTHER" id="PTHR43540">
    <property type="entry name" value="PEROXYUREIDOACRYLATE/UREIDOACRYLATE AMIDOHYDROLASE-RELATED"/>
    <property type="match status" value="1"/>
</dbReference>
<accession>A0A4Z0BDQ0</accession>
<gene>
    <name evidence="3" type="ORF">EZ242_18140</name>
</gene>
<dbReference type="InterPro" id="IPR000868">
    <property type="entry name" value="Isochorismatase-like_dom"/>
</dbReference>
<dbReference type="InterPro" id="IPR050272">
    <property type="entry name" value="Isochorismatase-like_hydrls"/>
</dbReference>
<dbReference type="CDD" id="cd00431">
    <property type="entry name" value="cysteine_hydrolases"/>
    <property type="match status" value="1"/>
</dbReference>
<dbReference type="AlphaFoldDB" id="A0A4Z0BDQ0"/>
<dbReference type="GO" id="GO:0016787">
    <property type="term" value="F:hydrolase activity"/>
    <property type="evidence" value="ECO:0007669"/>
    <property type="project" value="UniProtKB-KW"/>
</dbReference>
<keyword evidence="1 3" id="KW-0378">Hydrolase</keyword>
<dbReference type="OrthoDB" id="9781985at2"/>